<protein>
    <submittedName>
        <fullName evidence="1">Uncharacterized protein</fullName>
    </submittedName>
</protein>
<gene>
    <name evidence="1" type="ORF">P8936_16355</name>
</gene>
<sequence>MTEYPYKKALDAVRYLMLTGGWWSEASMRKAVLKLTGTMYSGSGITARMRDLKQEYTIVKRPVFESRAFEYRIEKAKREQEAA</sequence>
<dbReference type="EMBL" id="CP121195">
    <property type="protein sequence ID" value="XBH13238.1"/>
    <property type="molecule type" value="Genomic_DNA"/>
</dbReference>
<organism evidence="1">
    <name type="scientific">Edaphobacter paludis</name>
    <dbReference type="NCBI Taxonomy" id="3035702"/>
    <lineage>
        <taxon>Bacteria</taxon>
        <taxon>Pseudomonadati</taxon>
        <taxon>Acidobacteriota</taxon>
        <taxon>Terriglobia</taxon>
        <taxon>Terriglobales</taxon>
        <taxon>Acidobacteriaceae</taxon>
        <taxon>Edaphobacter</taxon>
    </lineage>
</organism>
<evidence type="ECO:0000313" key="1">
    <source>
        <dbReference type="EMBL" id="XBH13238.1"/>
    </source>
</evidence>
<name>A0AAU7D650_9BACT</name>
<accession>A0AAU7D650</accession>
<reference evidence="1" key="1">
    <citation type="submission" date="2023-03" db="EMBL/GenBank/DDBJ databases">
        <title>Edaphobacter sp.</title>
        <authorList>
            <person name="Huber K.J."/>
            <person name="Papendorf J."/>
            <person name="Pilke C."/>
            <person name="Bunk B."/>
            <person name="Sproeer C."/>
            <person name="Pester M."/>
        </authorList>
    </citation>
    <scope>NUCLEOTIDE SEQUENCE</scope>
    <source>
        <strain evidence="1">DSM 109920</strain>
    </source>
</reference>
<proteinExistence type="predicted"/>
<dbReference type="RefSeq" id="WP_348269720.1">
    <property type="nucleotide sequence ID" value="NZ_CP121195.1"/>
</dbReference>
<dbReference type="AlphaFoldDB" id="A0AAU7D650"/>